<sequence>MKAGPSQEEIRRQNLSTLLRHIHLGGPASRAVLADRMGLNRSTIMALVTELTTAGLVREELPRETRRAGRPSLVVRPESVSRYVFAFDVGVDYLAAARIGLGGAFLDHRETVAPRIGLHPGETAATLAGFAAEMRDTAPPDAVCVGAGAAVRGMVRHPDGLVRSAFNIGWTEEEFGENLTRRLGLGLPVLLDNESNLGALAEHRRGAGVGYQDLVYLHGDIGIGGGVISGGRLLRGHSGYGGEVGHMLVNPRDGRPCSCGSRGCLEAEAGQDALLEAARRPVGAATGRAGIRGVIDAADRGDVTARAALHTVGDWLAVGIVNLINLYNPALIIFGGTLPDIYLGTAAHIRSRVNTHALPASREVARFRICRLGDRTLLTGAAELAFTHLLSDPLAHALPAPGGS</sequence>
<dbReference type="InterPro" id="IPR000600">
    <property type="entry name" value="ROK"/>
</dbReference>
<evidence type="ECO:0000259" key="2">
    <source>
        <dbReference type="Pfam" id="PF12802"/>
    </source>
</evidence>
<organism evidence="3 4">
    <name type="scientific">Streptomyces calidiresistens</name>
    <dbReference type="NCBI Taxonomy" id="1485586"/>
    <lineage>
        <taxon>Bacteria</taxon>
        <taxon>Bacillati</taxon>
        <taxon>Actinomycetota</taxon>
        <taxon>Actinomycetes</taxon>
        <taxon>Kitasatosporales</taxon>
        <taxon>Streptomycetaceae</taxon>
        <taxon>Streptomyces</taxon>
    </lineage>
</organism>
<dbReference type="SUPFAM" id="SSF53067">
    <property type="entry name" value="Actin-like ATPase domain"/>
    <property type="match status" value="1"/>
</dbReference>
<evidence type="ECO:0000313" key="4">
    <source>
        <dbReference type="Proteomes" id="UP000530234"/>
    </source>
</evidence>
<dbReference type="Gene3D" id="3.30.420.40">
    <property type="match status" value="2"/>
</dbReference>
<dbReference type="Proteomes" id="UP000530234">
    <property type="component" value="Unassembled WGS sequence"/>
</dbReference>
<dbReference type="InterPro" id="IPR036390">
    <property type="entry name" value="WH_DNA-bd_sf"/>
</dbReference>
<evidence type="ECO:0000313" key="3">
    <source>
        <dbReference type="EMBL" id="MBB0229407.1"/>
    </source>
</evidence>
<dbReference type="InterPro" id="IPR043129">
    <property type="entry name" value="ATPase_NBD"/>
</dbReference>
<gene>
    <name evidence="3" type="ORF">FOE67_07735</name>
</gene>
<reference evidence="4" key="1">
    <citation type="submission" date="2019-10" db="EMBL/GenBank/DDBJ databases">
        <title>Streptomyces sp. nov., a novel actinobacterium isolated from alkaline environment.</title>
        <authorList>
            <person name="Golinska P."/>
        </authorList>
    </citation>
    <scope>NUCLEOTIDE SEQUENCE [LARGE SCALE GENOMIC DNA]</scope>
    <source>
        <strain evidence="4">DSM 42108</strain>
    </source>
</reference>
<dbReference type="Pfam" id="PF00480">
    <property type="entry name" value="ROK"/>
    <property type="match status" value="1"/>
</dbReference>
<dbReference type="Gene3D" id="1.10.10.10">
    <property type="entry name" value="Winged helix-like DNA-binding domain superfamily/Winged helix DNA-binding domain"/>
    <property type="match status" value="1"/>
</dbReference>
<dbReference type="PANTHER" id="PTHR18964:SF149">
    <property type="entry name" value="BIFUNCTIONAL UDP-N-ACETYLGLUCOSAMINE 2-EPIMERASE_N-ACETYLMANNOSAMINE KINASE"/>
    <property type="match status" value="1"/>
</dbReference>
<feature type="domain" description="HTH marR-type" evidence="2">
    <location>
        <begin position="18"/>
        <end position="68"/>
    </location>
</feature>
<comment type="caution">
    <text evidence="3">The sequence shown here is derived from an EMBL/GenBank/DDBJ whole genome shotgun (WGS) entry which is preliminary data.</text>
</comment>
<dbReference type="GO" id="GO:0003700">
    <property type="term" value="F:DNA-binding transcription factor activity"/>
    <property type="evidence" value="ECO:0007669"/>
    <property type="project" value="InterPro"/>
</dbReference>
<dbReference type="SUPFAM" id="SSF46785">
    <property type="entry name" value="Winged helix' DNA-binding domain"/>
    <property type="match status" value="1"/>
</dbReference>
<dbReference type="InterPro" id="IPR000835">
    <property type="entry name" value="HTH_MarR-typ"/>
</dbReference>
<dbReference type="AlphaFoldDB" id="A0A7W3T1V8"/>
<dbReference type="InterPro" id="IPR036388">
    <property type="entry name" value="WH-like_DNA-bd_sf"/>
</dbReference>
<proteinExistence type="inferred from homology"/>
<keyword evidence="4" id="KW-1185">Reference proteome</keyword>
<dbReference type="EMBL" id="VKHS01000119">
    <property type="protein sequence ID" value="MBB0229407.1"/>
    <property type="molecule type" value="Genomic_DNA"/>
</dbReference>
<dbReference type="PANTHER" id="PTHR18964">
    <property type="entry name" value="ROK (REPRESSOR, ORF, KINASE) FAMILY"/>
    <property type="match status" value="1"/>
</dbReference>
<accession>A0A7W3T1V8</accession>
<protein>
    <submittedName>
        <fullName evidence="3">ROK family protein</fullName>
    </submittedName>
</protein>
<dbReference type="Pfam" id="PF12802">
    <property type="entry name" value="MarR_2"/>
    <property type="match status" value="1"/>
</dbReference>
<evidence type="ECO:0000256" key="1">
    <source>
        <dbReference type="ARBA" id="ARBA00006479"/>
    </source>
</evidence>
<comment type="similarity">
    <text evidence="1">Belongs to the ROK (NagC/XylR) family.</text>
</comment>
<name>A0A7W3T1V8_9ACTN</name>